<reference evidence="5 6" key="1">
    <citation type="submission" date="2024-06" db="EMBL/GenBank/DDBJ databases">
        <title>The Natural Products Discovery Center: Release of the First 8490 Sequenced Strains for Exploring Actinobacteria Biosynthetic Diversity.</title>
        <authorList>
            <person name="Kalkreuter E."/>
            <person name="Kautsar S.A."/>
            <person name="Yang D."/>
            <person name="Bader C.D."/>
            <person name="Teijaro C.N."/>
            <person name="Fluegel L."/>
            <person name="Davis C.M."/>
            <person name="Simpson J.R."/>
            <person name="Lauterbach L."/>
            <person name="Steele A.D."/>
            <person name="Gui C."/>
            <person name="Meng S."/>
            <person name="Li G."/>
            <person name="Viehrig K."/>
            <person name="Ye F."/>
            <person name="Su P."/>
            <person name="Kiefer A.F."/>
            <person name="Nichols A."/>
            <person name="Cepeda A.J."/>
            <person name="Yan W."/>
            <person name="Fan B."/>
            <person name="Jiang Y."/>
            <person name="Adhikari A."/>
            <person name="Zheng C.-J."/>
            <person name="Schuster L."/>
            <person name="Cowan T.M."/>
            <person name="Smanski M.J."/>
            <person name="Chevrette M.G."/>
            <person name="De Carvalho L.P.S."/>
            <person name="Shen B."/>
        </authorList>
    </citation>
    <scope>NUCLEOTIDE SEQUENCE [LARGE SCALE GENOMIC DNA]</scope>
    <source>
        <strain evidence="5 6">NPDC052347</strain>
    </source>
</reference>
<keyword evidence="2" id="KW-0238">DNA-binding</keyword>
<dbReference type="InterPro" id="IPR036390">
    <property type="entry name" value="WH_DNA-bd_sf"/>
</dbReference>
<gene>
    <name evidence="5" type="ORF">AB0L16_24020</name>
</gene>
<evidence type="ECO:0000313" key="6">
    <source>
        <dbReference type="Proteomes" id="UP001552594"/>
    </source>
</evidence>
<dbReference type="PROSITE" id="PS01117">
    <property type="entry name" value="HTH_MARR_1"/>
    <property type="match status" value="1"/>
</dbReference>
<dbReference type="Gene3D" id="1.10.10.10">
    <property type="entry name" value="Winged helix-like DNA-binding domain superfamily/Winged helix DNA-binding domain"/>
    <property type="match status" value="1"/>
</dbReference>
<dbReference type="InterPro" id="IPR039422">
    <property type="entry name" value="MarR/SlyA-like"/>
</dbReference>
<dbReference type="PANTHER" id="PTHR33164:SF99">
    <property type="entry name" value="MARR FAMILY REGULATORY PROTEIN"/>
    <property type="match status" value="1"/>
</dbReference>
<dbReference type="EMBL" id="JBFAUK010000021">
    <property type="protein sequence ID" value="MEV5509463.1"/>
    <property type="molecule type" value="Genomic_DNA"/>
</dbReference>
<dbReference type="SUPFAM" id="SSF46785">
    <property type="entry name" value="Winged helix' DNA-binding domain"/>
    <property type="match status" value="1"/>
</dbReference>
<feature type="domain" description="HTH marR-type" evidence="4">
    <location>
        <begin position="1"/>
        <end position="142"/>
    </location>
</feature>
<dbReference type="Pfam" id="PF01047">
    <property type="entry name" value="MarR"/>
    <property type="match status" value="1"/>
</dbReference>
<proteinExistence type="predicted"/>
<dbReference type="Proteomes" id="UP001552594">
    <property type="component" value="Unassembled WGS sequence"/>
</dbReference>
<evidence type="ECO:0000259" key="4">
    <source>
        <dbReference type="PROSITE" id="PS50995"/>
    </source>
</evidence>
<keyword evidence="6" id="KW-1185">Reference proteome</keyword>
<name>A0ABV3K3C6_STRON</name>
<accession>A0ABV3K3C6</accession>
<sequence length="144" mass="16127">MSSAMDTAAAGTSVRDIRLLVNELGKRMDAHRRSRIAEFDLTLTQANALEELADPKTARELAAVLSCEPPNVTYVMDKLEKRGLVVREPHPQDRRAKRLVLTDAGRQLRLELLRRMAQDSPLDHLSGEDLGELRDRLFRALAGS</sequence>
<organism evidence="5 6">
    <name type="scientific">Streptomyces orinoci</name>
    <name type="common">Streptoverticillium orinoci</name>
    <dbReference type="NCBI Taxonomy" id="67339"/>
    <lineage>
        <taxon>Bacteria</taxon>
        <taxon>Bacillati</taxon>
        <taxon>Actinomycetota</taxon>
        <taxon>Actinomycetes</taxon>
        <taxon>Kitasatosporales</taxon>
        <taxon>Streptomycetaceae</taxon>
        <taxon>Streptomyces</taxon>
    </lineage>
</organism>
<evidence type="ECO:0000256" key="1">
    <source>
        <dbReference type="ARBA" id="ARBA00023015"/>
    </source>
</evidence>
<evidence type="ECO:0000256" key="3">
    <source>
        <dbReference type="ARBA" id="ARBA00023163"/>
    </source>
</evidence>
<comment type="caution">
    <text evidence="5">The sequence shown here is derived from an EMBL/GenBank/DDBJ whole genome shotgun (WGS) entry which is preliminary data.</text>
</comment>
<protein>
    <submittedName>
        <fullName evidence="5">MarR family transcriptional regulator</fullName>
    </submittedName>
</protein>
<dbReference type="SMART" id="SM00347">
    <property type="entry name" value="HTH_MARR"/>
    <property type="match status" value="1"/>
</dbReference>
<evidence type="ECO:0000256" key="2">
    <source>
        <dbReference type="ARBA" id="ARBA00023125"/>
    </source>
</evidence>
<dbReference type="InterPro" id="IPR023187">
    <property type="entry name" value="Tscrpt_reg_MarR-type_CS"/>
</dbReference>
<dbReference type="RefSeq" id="WP_109283410.1">
    <property type="nucleotide sequence ID" value="NZ_JBFAUK010000021.1"/>
</dbReference>
<dbReference type="PANTHER" id="PTHR33164">
    <property type="entry name" value="TRANSCRIPTIONAL REGULATOR, MARR FAMILY"/>
    <property type="match status" value="1"/>
</dbReference>
<dbReference type="PROSITE" id="PS50995">
    <property type="entry name" value="HTH_MARR_2"/>
    <property type="match status" value="1"/>
</dbReference>
<keyword evidence="3" id="KW-0804">Transcription</keyword>
<evidence type="ECO:0000313" key="5">
    <source>
        <dbReference type="EMBL" id="MEV5509463.1"/>
    </source>
</evidence>
<dbReference type="InterPro" id="IPR036388">
    <property type="entry name" value="WH-like_DNA-bd_sf"/>
</dbReference>
<keyword evidence="1" id="KW-0805">Transcription regulation</keyword>
<dbReference type="PRINTS" id="PR00598">
    <property type="entry name" value="HTHMARR"/>
</dbReference>
<dbReference type="InterPro" id="IPR000835">
    <property type="entry name" value="HTH_MarR-typ"/>
</dbReference>